<evidence type="ECO:0000256" key="1">
    <source>
        <dbReference type="ARBA" id="ARBA00022729"/>
    </source>
</evidence>
<keyword evidence="1" id="KW-0732">Signal</keyword>
<feature type="domain" description="Doubled CXXCH motif" evidence="2">
    <location>
        <begin position="310"/>
        <end position="338"/>
    </location>
</feature>
<evidence type="ECO:0000313" key="4">
    <source>
        <dbReference type="EMBL" id="SFV67026.1"/>
    </source>
</evidence>
<dbReference type="AlphaFoldDB" id="A0A1W1CMI0"/>
<dbReference type="Pfam" id="PF09699">
    <property type="entry name" value="Paired_CXXCH_1"/>
    <property type="match status" value="1"/>
</dbReference>
<evidence type="ECO:0000259" key="2">
    <source>
        <dbReference type="Pfam" id="PF09699"/>
    </source>
</evidence>
<reference evidence="4" key="1">
    <citation type="submission" date="2016-10" db="EMBL/GenBank/DDBJ databases">
        <authorList>
            <person name="de Groot N.N."/>
        </authorList>
    </citation>
    <scope>NUCLEOTIDE SEQUENCE</scope>
</reference>
<dbReference type="PANTHER" id="PTHR35038:SF8">
    <property type="entry name" value="C-TYPE POLYHEME CYTOCHROME OMCC"/>
    <property type="match status" value="1"/>
</dbReference>
<dbReference type="SUPFAM" id="SSF48695">
    <property type="entry name" value="Multiheme cytochromes"/>
    <property type="match status" value="1"/>
</dbReference>
<feature type="domain" description="Cytochrome c-552/4" evidence="3">
    <location>
        <begin position="60"/>
        <end position="92"/>
    </location>
</feature>
<dbReference type="InterPro" id="IPR023155">
    <property type="entry name" value="Cyt_c-552/4"/>
</dbReference>
<evidence type="ECO:0000259" key="3">
    <source>
        <dbReference type="Pfam" id="PF13435"/>
    </source>
</evidence>
<dbReference type="EMBL" id="FPHN01000218">
    <property type="protein sequence ID" value="SFV67026.1"/>
    <property type="molecule type" value="Genomic_DNA"/>
</dbReference>
<proteinExistence type="predicted"/>
<name>A0A1W1CMI0_9ZZZZ</name>
<organism evidence="4">
    <name type="scientific">hydrothermal vent metagenome</name>
    <dbReference type="NCBI Taxonomy" id="652676"/>
    <lineage>
        <taxon>unclassified sequences</taxon>
        <taxon>metagenomes</taxon>
        <taxon>ecological metagenomes</taxon>
    </lineage>
</organism>
<dbReference type="PANTHER" id="PTHR35038">
    <property type="entry name" value="DISSIMILATORY SULFITE REDUCTASE SIRA"/>
    <property type="match status" value="1"/>
</dbReference>
<dbReference type="InterPro" id="IPR036280">
    <property type="entry name" value="Multihaem_cyt_sf"/>
</dbReference>
<gene>
    <name evidence="4" type="ORF">MNB_SV-14-1252</name>
</gene>
<accession>A0A1W1CMI0</accession>
<dbReference type="Gene3D" id="1.10.1130.10">
    <property type="entry name" value="Flavocytochrome C3, Chain A"/>
    <property type="match status" value="3"/>
</dbReference>
<feature type="domain" description="Cytochrome c-552/4" evidence="3">
    <location>
        <begin position="143"/>
        <end position="200"/>
    </location>
</feature>
<dbReference type="InterPro" id="IPR010177">
    <property type="entry name" value="Paired_CXXCH_1"/>
</dbReference>
<dbReference type="Pfam" id="PF13435">
    <property type="entry name" value="Cytochrome_C554"/>
    <property type="match status" value="2"/>
</dbReference>
<sequence>MKKLIYSIISVLLIMTAYFAYQHLPKLIPYYKQLTQNHVNINNDLQPTEQKKAFFVGSSKCIECHKDKYQSWSHSGHPKMIQDIRKDPSVVVADFSKLPKEANFTLKDAIYTVGGKFKQRYMLRKDINNTEDYVLGNYQWNVQTQKWQKFKPWKYWYKNAYPHDNQKLPTSKACDGCHFTGFMSTQKRVETGIACEACHGPASNHILKPKSPLYKASTSDPVRQNEVCLQCHMRNRDKRLDDVNMSDIYGDARDYPMGYEAGKALSHYKKVAPFTMGHETKEFYANGAGKKNRTQGNEFVHSIKGRHGITCINCHNPHTLEPTAQKNTGNKLCMKCHSFGSIIGPHQNSLTEHTHHKANSKGSLCVECHMPKTGRHTGKSPLTVRSHLFGFTTPNETIKYKMPKETNACYACHNSKEMNSTRSMKRLQKDLEEWGMIGWDKR</sequence>
<dbReference type="InterPro" id="IPR051829">
    <property type="entry name" value="Multiheme_Cytochr_ET"/>
</dbReference>
<protein>
    <submittedName>
        <fullName evidence="4">TPR domain protein</fullName>
    </submittedName>
</protein>